<evidence type="ECO:0000313" key="2">
    <source>
        <dbReference type="Proteomes" id="UP001210925"/>
    </source>
</evidence>
<proteinExistence type="predicted"/>
<gene>
    <name evidence="1" type="ORF">HK103_003216</name>
</gene>
<keyword evidence="2" id="KW-1185">Reference proteome</keyword>
<dbReference type="EMBL" id="JADGKB010000023">
    <property type="protein sequence ID" value="KAJ3258834.1"/>
    <property type="molecule type" value="Genomic_DNA"/>
</dbReference>
<dbReference type="Gene3D" id="1.20.58.80">
    <property type="entry name" value="Phosphotransferase system, lactose/cellobiose-type IIA subunit"/>
    <property type="match status" value="1"/>
</dbReference>
<organism evidence="1 2">
    <name type="scientific">Boothiomyces macroporosus</name>
    <dbReference type="NCBI Taxonomy" id="261099"/>
    <lineage>
        <taxon>Eukaryota</taxon>
        <taxon>Fungi</taxon>
        <taxon>Fungi incertae sedis</taxon>
        <taxon>Chytridiomycota</taxon>
        <taxon>Chytridiomycota incertae sedis</taxon>
        <taxon>Chytridiomycetes</taxon>
        <taxon>Rhizophydiales</taxon>
        <taxon>Terramycetaceae</taxon>
        <taxon>Boothiomyces</taxon>
    </lineage>
</organism>
<name>A0AAD5UML7_9FUNG</name>
<dbReference type="PANTHER" id="PTHR37327">
    <property type="entry name" value="CHROMOSOME 1, WHOLE GENOME SHOTGUN SEQUENCE"/>
    <property type="match status" value="1"/>
</dbReference>
<dbReference type="PANTHER" id="PTHR37327:SF1">
    <property type="entry name" value="MICROTUBULE INTERACTING AND TRANSPORT DOMAIN-CONTAINING PROTEIN"/>
    <property type="match status" value="1"/>
</dbReference>
<comment type="caution">
    <text evidence="1">The sequence shown here is derived from an EMBL/GenBank/DDBJ whole genome shotgun (WGS) entry which is preliminary data.</text>
</comment>
<sequence length="255" mass="29649">MILNNAVEIKEALERALEESYKGLNADVENDFKTAINCYNSVIDTLTQVLFYYNKQSRRRTLTLEIERKRKLIQAKRDKYISRVSILWPQLDSEDKVTLGKQHSSLAPKGSHHFVDYNQSLLNVLRIDALPDDYSHDPLIAPMEKLHRLAISIRHGAFVQPELYVPADVWSQPIKIADFEVKEEAMQQLHKPLSKLKSIQQNDPYIANINLFKQGVQDFMAEQDNCRAFLSKKLRYLTNEDPRFKVTIFKKANMN</sequence>
<dbReference type="InterPro" id="IPR036181">
    <property type="entry name" value="MIT_dom_sf"/>
</dbReference>
<evidence type="ECO:0000313" key="1">
    <source>
        <dbReference type="EMBL" id="KAJ3258834.1"/>
    </source>
</evidence>
<dbReference type="Proteomes" id="UP001210925">
    <property type="component" value="Unassembled WGS sequence"/>
</dbReference>
<reference evidence="1" key="1">
    <citation type="submission" date="2020-05" db="EMBL/GenBank/DDBJ databases">
        <title>Phylogenomic resolution of chytrid fungi.</title>
        <authorList>
            <person name="Stajich J.E."/>
            <person name="Amses K."/>
            <person name="Simmons R."/>
            <person name="Seto K."/>
            <person name="Myers J."/>
            <person name="Bonds A."/>
            <person name="Quandt C.A."/>
            <person name="Barry K."/>
            <person name="Liu P."/>
            <person name="Grigoriev I."/>
            <person name="Longcore J.E."/>
            <person name="James T.Y."/>
        </authorList>
    </citation>
    <scope>NUCLEOTIDE SEQUENCE</scope>
    <source>
        <strain evidence="1">PLAUS21</strain>
    </source>
</reference>
<accession>A0AAD5UML7</accession>
<protein>
    <submittedName>
        <fullName evidence="1">Uncharacterized protein</fullName>
    </submittedName>
</protein>
<dbReference type="AlphaFoldDB" id="A0AAD5UML7"/>
<dbReference type="SUPFAM" id="SSF116846">
    <property type="entry name" value="MIT domain"/>
    <property type="match status" value="1"/>
</dbReference>